<feature type="compositionally biased region" description="Basic and acidic residues" evidence="1">
    <location>
        <begin position="223"/>
        <end position="232"/>
    </location>
</feature>
<feature type="compositionally biased region" description="Acidic residues" evidence="1">
    <location>
        <begin position="1059"/>
        <end position="1071"/>
    </location>
</feature>
<evidence type="ECO:0000313" key="3">
    <source>
        <dbReference type="EMBL" id="KZP18561.1"/>
    </source>
</evidence>
<feature type="compositionally biased region" description="Polar residues" evidence="1">
    <location>
        <begin position="1220"/>
        <end position="1235"/>
    </location>
</feature>
<dbReference type="EMBL" id="KV417571">
    <property type="protein sequence ID" value="KZP18561.1"/>
    <property type="molecule type" value="Genomic_DNA"/>
</dbReference>
<feature type="compositionally biased region" description="Low complexity" evidence="1">
    <location>
        <begin position="195"/>
        <end position="206"/>
    </location>
</feature>
<feature type="compositionally biased region" description="Acidic residues" evidence="1">
    <location>
        <begin position="998"/>
        <end position="1008"/>
    </location>
</feature>
<feature type="compositionally biased region" description="Basic and acidic residues" evidence="1">
    <location>
        <begin position="593"/>
        <end position="604"/>
    </location>
</feature>
<gene>
    <name evidence="3" type="ORF">FIBSPDRAFT_1046078</name>
</gene>
<feature type="compositionally biased region" description="Basic and acidic residues" evidence="1">
    <location>
        <begin position="384"/>
        <end position="401"/>
    </location>
</feature>
<evidence type="ECO:0000256" key="1">
    <source>
        <dbReference type="SAM" id="MobiDB-lite"/>
    </source>
</evidence>
<dbReference type="InterPro" id="IPR057402">
    <property type="entry name" value="AIM3_BBC1_C"/>
</dbReference>
<reference evidence="3 4" key="1">
    <citation type="journal article" date="2016" name="Mol. Biol. Evol.">
        <title>Comparative Genomics of Early-Diverging Mushroom-Forming Fungi Provides Insights into the Origins of Lignocellulose Decay Capabilities.</title>
        <authorList>
            <person name="Nagy L.G."/>
            <person name="Riley R."/>
            <person name="Tritt A."/>
            <person name="Adam C."/>
            <person name="Daum C."/>
            <person name="Floudas D."/>
            <person name="Sun H."/>
            <person name="Yadav J.S."/>
            <person name="Pangilinan J."/>
            <person name="Larsson K.H."/>
            <person name="Matsuura K."/>
            <person name="Barry K."/>
            <person name="Labutti K."/>
            <person name="Kuo R."/>
            <person name="Ohm R.A."/>
            <person name="Bhattacharya S.S."/>
            <person name="Shirouzu T."/>
            <person name="Yoshinaga Y."/>
            <person name="Martin F.M."/>
            <person name="Grigoriev I.V."/>
            <person name="Hibbett D.S."/>
        </authorList>
    </citation>
    <scope>NUCLEOTIDE SEQUENCE [LARGE SCALE GENOMIC DNA]</scope>
    <source>
        <strain evidence="3 4">CBS 109695</strain>
    </source>
</reference>
<feature type="region of interest" description="Disordered" evidence="1">
    <location>
        <begin position="1"/>
        <end position="1345"/>
    </location>
</feature>
<dbReference type="Pfam" id="PF25459">
    <property type="entry name" value="AIM3_BBC1_C"/>
    <property type="match status" value="1"/>
</dbReference>
<sequence length="1519" mass="159264">MSDPPPTKPKVGSLRDRIAAFENKPAAPAGPAPVPRPKPAGGATWKPRAVSPAPPSESTQASASSPPRDKKVLGGMSASDAKESIGMGGSLKERMAALQGRGAFSGPGGAPAAPPKPTTEKPKWKPPPRVVSPPPDEQATHAGDARKSTQSLPPDTQNDSTEVPSSSAEEVTATAEAEGESGKPDPEEEERQRRAAIAARMARLGGARVGMAPPIFGKKPSIKKPETPKDEEAPAESKPAGFPDDSAITSPHAVSSPHANPDGTDEGHTSSGDSLAKSPVSMPVPAVPRRAAPPRKKVVKSPSPAPPVKALEDRSLDESPAPMSESQSIISPHATEGVQHMADKQEEVGEVGKSADPVIDAESTSSKPPRSMLSEGHMVAGSPEVEKSAEFEIKPSDREFGTVEPEIYVGEPAASHINPPAASEHEEAEDQVADTQSVATSPPPSATGTEDGEVEREHVSSEEEAAPTPSMPAELSEEEEEAARRKRVAEKLSQMGGINPLAPPSPLIAAPSADEAEDKSAPETQKEIPTSPVISPSSHLTQAVSDTISSPPSTVHAPGKQGSQGSGLPLPTSAATSSLADAAPRSASIDVPEDVHGEGEHSEDVASPYDAQAATGDQIEARMDEDDDENEDDHSNYSDAPLEMSSQQQGQGDEWAQSEEEDEGMTAAAVARMLPPPPPPNVSTRPQPDDTVANKRTSQGPERASIPAPPTSPPKPEASIAYDVSSPPNRSIPPPPVPIQEDEPVSTIELAHPDEPEDVPSPPRRSMPPPPRRQTVEVPSTYVPHAPTSPPSRKTSIAPPVPAAFALEGSDIPSRTATPPAPTSPPSRRTSVVPPVPGAFSPAAPSHSKHPASPPAPPSRPPPRPTSPPSRRTSVIPPVPGAFSSAPPSHSQYPASPPAPPSRPPPPPTSPPSRRTSVVPPVPGAFSSAPPSHSDYPVAPPAPPSRPHQEPANEVLDEEEGDPIDPGFHSPTKTPPSRSLPLPTSPPPPPVPERAPELEEGSEVQDDPEQARRRAFAERMAKLGGITFGGPLPAGRPSALSPLTSARPTVTEWPVSQDEQPEEADMDEEEEERARKERIATKLSSMGGVGMFGAPPPRAAPRARREASEDTIDAAQSPPPPPQRTVPPPSAPLQDSDSEFESHGISGASDDGVKVEAEDSKLEEVHHEDAMDEEEAPPVVPSRVGRSNSGAPADNQSRKSVELPPPVPGSRPPVPAIAANRQSSVRKSSTDSHATPPTRRISLDPSPASAAIIPSPSDYVMVEEEEEAPPPPPSRPNRGPPTRAPPPPLAESTMGSSWEMPSSSPVGDADGPPLDLSLSASNWSEDSASHPTQTPSHSVLPLEDPPARAPVQIPQEMSSDDLMAVWGRVGVQICEVGTTLFEKSRRTLIGDGSYLGFLRAVFSQVPNAMLPSESSEYGYLIYAQTGTAVQRRASDIMPGDVIALYDVKLKGHKGLQSYHQSVGAVEPLLGIVSDYEVKKAKVKVFHANQHVGQQTVESVSYRLEDLKSGAVKIFRVLEA</sequence>
<feature type="compositionally biased region" description="Pro residues" evidence="1">
    <location>
        <begin position="1203"/>
        <end position="1215"/>
    </location>
</feature>
<feature type="compositionally biased region" description="Basic and acidic residues" evidence="1">
    <location>
        <begin position="1009"/>
        <end position="1021"/>
    </location>
</feature>
<feature type="compositionally biased region" description="Polar residues" evidence="1">
    <location>
        <begin position="56"/>
        <end position="65"/>
    </location>
</feature>
<feature type="compositionally biased region" description="Polar residues" evidence="1">
    <location>
        <begin position="532"/>
        <end position="553"/>
    </location>
</feature>
<feature type="compositionally biased region" description="Pro residues" evidence="1">
    <location>
        <begin position="895"/>
        <end position="911"/>
    </location>
</feature>
<feature type="compositionally biased region" description="Pro residues" evidence="1">
    <location>
        <begin position="983"/>
        <end position="993"/>
    </location>
</feature>
<feature type="compositionally biased region" description="Low complexity" evidence="1">
    <location>
        <begin position="165"/>
        <end position="176"/>
    </location>
</feature>
<name>A0A166H7C2_9AGAM</name>
<feature type="compositionally biased region" description="Pro residues" evidence="1">
    <location>
        <begin position="1117"/>
        <end position="1131"/>
    </location>
</feature>
<dbReference type="STRING" id="436010.A0A166H7C2"/>
<feature type="compositionally biased region" description="Polar residues" evidence="1">
    <location>
        <begin position="1293"/>
        <end position="1305"/>
    </location>
</feature>
<feature type="compositionally biased region" description="Low complexity" evidence="1">
    <location>
        <begin position="1245"/>
        <end position="1257"/>
    </location>
</feature>
<feature type="compositionally biased region" description="Polar residues" evidence="1">
    <location>
        <begin position="1318"/>
        <end position="1337"/>
    </location>
</feature>
<accession>A0A166H7C2</accession>
<feature type="compositionally biased region" description="Acidic residues" evidence="1">
    <location>
        <begin position="623"/>
        <end position="632"/>
    </location>
</feature>
<feature type="compositionally biased region" description="Low complexity" evidence="1">
    <location>
        <begin position="884"/>
        <end position="894"/>
    </location>
</feature>
<feature type="compositionally biased region" description="Pro residues" evidence="1">
    <location>
        <begin position="852"/>
        <end position="868"/>
    </location>
</feature>
<keyword evidence="4" id="KW-1185">Reference proteome</keyword>
<protein>
    <recommendedName>
        <fullName evidence="2">BBC1/AIM3 cysteine proteinase-fold domain-containing protein</fullName>
    </recommendedName>
</protein>
<feature type="compositionally biased region" description="Pro residues" evidence="1">
    <location>
        <begin position="1269"/>
        <end position="1289"/>
    </location>
</feature>
<feature type="compositionally biased region" description="Low complexity" evidence="1">
    <location>
        <begin position="970"/>
        <end position="982"/>
    </location>
</feature>
<feature type="compositionally biased region" description="Pro residues" evidence="1">
    <location>
        <begin position="28"/>
        <end position="38"/>
    </location>
</feature>
<feature type="compositionally biased region" description="Polar residues" evidence="1">
    <location>
        <begin position="148"/>
        <end position="164"/>
    </location>
</feature>
<evidence type="ECO:0000313" key="4">
    <source>
        <dbReference type="Proteomes" id="UP000076532"/>
    </source>
</evidence>
<dbReference type="OrthoDB" id="207120at2759"/>
<dbReference type="Proteomes" id="UP000076532">
    <property type="component" value="Unassembled WGS sequence"/>
</dbReference>
<feature type="compositionally biased region" description="Basic and acidic residues" evidence="1">
    <location>
        <begin position="1151"/>
        <end position="1169"/>
    </location>
</feature>
<proteinExistence type="predicted"/>
<feature type="compositionally biased region" description="Pro residues" evidence="1">
    <location>
        <begin position="125"/>
        <end position="136"/>
    </location>
</feature>
<organism evidence="3 4">
    <name type="scientific">Athelia psychrophila</name>
    <dbReference type="NCBI Taxonomy" id="1759441"/>
    <lineage>
        <taxon>Eukaryota</taxon>
        <taxon>Fungi</taxon>
        <taxon>Dikarya</taxon>
        <taxon>Basidiomycota</taxon>
        <taxon>Agaricomycotina</taxon>
        <taxon>Agaricomycetes</taxon>
        <taxon>Agaricomycetidae</taxon>
        <taxon>Atheliales</taxon>
        <taxon>Atheliaceae</taxon>
        <taxon>Athelia</taxon>
    </lineage>
</organism>
<feature type="compositionally biased region" description="Pro residues" evidence="1">
    <location>
        <begin position="759"/>
        <end position="772"/>
    </location>
</feature>
<feature type="compositionally biased region" description="Pro residues" evidence="1">
    <location>
        <begin position="707"/>
        <end position="716"/>
    </location>
</feature>
<feature type="compositionally biased region" description="Basic and acidic residues" evidence="1">
    <location>
        <begin position="180"/>
        <end position="193"/>
    </location>
</feature>
<feature type="compositionally biased region" description="Low complexity" evidence="1">
    <location>
        <begin position="568"/>
        <end position="584"/>
    </location>
</feature>
<evidence type="ECO:0000259" key="2">
    <source>
        <dbReference type="Pfam" id="PF25459"/>
    </source>
</evidence>
<feature type="domain" description="BBC1/AIM3 cysteine proteinase-fold" evidence="2">
    <location>
        <begin position="1352"/>
        <end position="1518"/>
    </location>
</feature>